<gene>
    <name evidence="5" type="ORF">IAB00_00515</name>
</gene>
<dbReference type="SUPFAM" id="SSF63411">
    <property type="entry name" value="LuxS/MPP-like metallohydrolase"/>
    <property type="match status" value="2"/>
</dbReference>
<evidence type="ECO:0000313" key="5">
    <source>
        <dbReference type="EMBL" id="HIU09728.1"/>
    </source>
</evidence>
<evidence type="ECO:0000256" key="2">
    <source>
        <dbReference type="RuleBase" id="RU004447"/>
    </source>
</evidence>
<protein>
    <submittedName>
        <fullName evidence="5">Insulinase family protein</fullName>
    </submittedName>
</protein>
<dbReference type="GO" id="GO:0004222">
    <property type="term" value="F:metalloendopeptidase activity"/>
    <property type="evidence" value="ECO:0007669"/>
    <property type="project" value="InterPro"/>
</dbReference>
<feature type="domain" description="Peptidase M16 C-terminal" evidence="4">
    <location>
        <begin position="166"/>
        <end position="341"/>
    </location>
</feature>
<dbReference type="InterPro" id="IPR050361">
    <property type="entry name" value="MPP/UQCRC_Complex"/>
</dbReference>
<dbReference type="AlphaFoldDB" id="A0A9D1HKQ5"/>
<dbReference type="InterPro" id="IPR011765">
    <property type="entry name" value="Pept_M16_N"/>
</dbReference>
<dbReference type="PROSITE" id="PS00143">
    <property type="entry name" value="INSULINASE"/>
    <property type="match status" value="1"/>
</dbReference>
<dbReference type="InterPro" id="IPR001431">
    <property type="entry name" value="Pept_M16_Zn_BS"/>
</dbReference>
<dbReference type="Proteomes" id="UP000824124">
    <property type="component" value="Unassembled WGS sequence"/>
</dbReference>
<accession>A0A9D1HKQ5</accession>
<reference evidence="5" key="1">
    <citation type="submission" date="2020-10" db="EMBL/GenBank/DDBJ databases">
        <authorList>
            <person name="Gilroy R."/>
        </authorList>
    </citation>
    <scope>NUCLEOTIDE SEQUENCE</scope>
    <source>
        <strain evidence="5">2830</strain>
    </source>
</reference>
<dbReference type="InterPro" id="IPR011249">
    <property type="entry name" value="Metalloenz_LuxS/M16"/>
</dbReference>
<feature type="domain" description="Peptidase M16 N-terminal" evidence="3">
    <location>
        <begin position="12"/>
        <end position="159"/>
    </location>
</feature>
<comment type="caution">
    <text evidence="5">The sequence shown here is derived from an EMBL/GenBank/DDBJ whole genome shotgun (WGS) entry which is preliminary data.</text>
</comment>
<evidence type="ECO:0000313" key="6">
    <source>
        <dbReference type="Proteomes" id="UP000824124"/>
    </source>
</evidence>
<dbReference type="Pfam" id="PF00675">
    <property type="entry name" value="Peptidase_M16"/>
    <property type="match status" value="1"/>
</dbReference>
<comment type="similarity">
    <text evidence="1 2">Belongs to the peptidase M16 family.</text>
</comment>
<reference evidence="5" key="2">
    <citation type="journal article" date="2021" name="PeerJ">
        <title>Extensive microbial diversity within the chicken gut microbiome revealed by metagenomics and culture.</title>
        <authorList>
            <person name="Gilroy R."/>
            <person name="Ravi A."/>
            <person name="Getino M."/>
            <person name="Pursley I."/>
            <person name="Horton D.L."/>
            <person name="Alikhan N.F."/>
            <person name="Baker D."/>
            <person name="Gharbi K."/>
            <person name="Hall N."/>
            <person name="Watson M."/>
            <person name="Adriaenssens E.M."/>
            <person name="Foster-Nyarko E."/>
            <person name="Jarju S."/>
            <person name="Secka A."/>
            <person name="Antonio M."/>
            <person name="Oren A."/>
            <person name="Chaudhuri R.R."/>
            <person name="La Ragione R."/>
            <person name="Hildebrand F."/>
            <person name="Pallen M.J."/>
        </authorList>
    </citation>
    <scope>NUCLEOTIDE SEQUENCE</scope>
    <source>
        <strain evidence="5">2830</strain>
    </source>
</reference>
<dbReference type="GO" id="GO:0046872">
    <property type="term" value="F:metal ion binding"/>
    <property type="evidence" value="ECO:0007669"/>
    <property type="project" value="InterPro"/>
</dbReference>
<proteinExistence type="inferred from homology"/>
<dbReference type="GO" id="GO:0006508">
    <property type="term" value="P:proteolysis"/>
    <property type="evidence" value="ECO:0007669"/>
    <property type="project" value="InterPro"/>
</dbReference>
<dbReference type="EMBL" id="DVMH01000004">
    <property type="protein sequence ID" value="HIU09728.1"/>
    <property type="molecule type" value="Genomic_DNA"/>
</dbReference>
<dbReference type="InterPro" id="IPR007863">
    <property type="entry name" value="Peptidase_M16_C"/>
</dbReference>
<evidence type="ECO:0000259" key="4">
    <source>
        <dbReference type="Pfam" id="PF05193"/>
    </source>
</evidence>
<sequence length="421" mass="46102">MVCKDVLSNGLRVLTEYLPDAYSVTTALWAGTGSAYEQADEAGVSHVVEHMLFKGTGRRNSQQIAQLLENVGGQMNAFTSREYTCYYTRSLAEDFELCLDLLSDMYLDARFPAAEWAKEKGVILEEINMYEDTPDDLVGEMFNRKLLPTHPYGLPVIGTVESVSGFTREDIEHYCRAHYAPEHTVLVVAGNVTREQALAMAEKYLNTTSYAGAGWNKPKLSASVYSSGTVHVHKDIEQVHVMLGVPGLSGDDPDIYTLNMLNSILGSGASSRLFQEVREKRGLTYSVYSSVAAQRFGGAFSAYASTSLNRVDELLKVLGCEMAKIAADGVTEDELKRAQAQFKAGLLMGLESSANVMVRLGRTETVYGEVQTVEEQVDKIMRVTCAEVKRLAASLLTPEKLVLSTVGAEEPKVDLPGLLSC</sequence>
<evidence type="ECO:0000256" key="1">
    <source>
        <dbReference type="ARBA" id="ARBA00007261"/>
    </source>
</evidence>
<dbReference type="PANTHER" id="PTHR11851:SF49">
    <property type="entry name" value="MITOCHONDRIAL-PROCESSING PEPTIDASE SUBUNIT ALPHA"/>
    <property type="match status" value="1"/>
</dbReference>
<dbReference type="Gene3D" id="3.30.830.10">
    <property type="entry name" value="Metalloenzyme, LuxS/M16 peptidase-like"/>
    <property type="match status" value="2"/>
</dbReference>
<evidence type="ECO:0000259" key="3">
    <source>
        <dbReference type="Pfam" id="PF00675"/>
    </source>
</evidence>
<dbReference type="Pfam" id="PF05193">
    <property type="entry name" value="Peptidase_M16_C"/>
    <property type="match status" value="1"/>
</dbReference>
<name>A0A9D1HKQ5_9FIRM</name>
<organism evidence="5 6">
    <name type="scientific">Candidatus Avidehalobacter gallistercoris</name>
    <dbReference type="NCBI Taxonomy" id="2840694"/>
    <lineage>
        <taxon>Bacteria</taxon>
        <taxon>Bacillati</taxon>
        <taxon>Bacillota</taxon>
        <taxon>Clostridia</taxon>
        <taxon>Eubacteriales</taxon>
        <taxon>Peptococcaceae</taxon>
        <taxon>Peptococcaceae incertae sedis</taxon>
        <taxon>Candidatus Avidehalobacter</taxon>
    </lineage>
</organism>
<dbReference type="PANTHER" id="PTHR11851">
    <property type="entry name" value="METALLOPROTEASE"/>
    <property type="match status" value="1"/>
</dbReference>